<dbReference type="RefSeq" id="XP_020430107.1">
    <property type="nucleotide sequence ID" value="XM_020579432.1"/>
</dbReference>
<dbReference type="InterPro" id="IPR024875">
    <property type="entry name" value="Protein_Lines"/>
</dbReference>
<dbReference type="InterPro" id="IPR032794">
    <property type="entry name" value="LINES_N"/>
</dbReference>
<dbReference type="InParanoid" id="D3BJ99"/>
<dbReference type="EMBL" id="ADBJ01000038">
    <property type="protein sequence ID" value="EFA77979.1"/>
    <property type="molecule type" value="Genomic_DNA"/>
</dbReference>
<sequence length="695" mass="77804">MSLSSEELKEHLAFNHQLLQSTHTTLDVELLKILSSRMIQYYKVSTLVYHSYQKSMLTLFENSVSASDRLLLVNSALKLKDTWSFANFGVGYGAPTSSDCHMCYYETVHKILKLVYARGNINFERDLDIVSLVTIDFIMYIRSNVVGRRCLLNDQTPAIYSILHKLLQIFYLRSTTSTTTSESSSSSSTNPATIGSPKPFKQYIDSIINMLSSNRELGTFYVNIMNHCLSGQPSIAPYQIVIKILKIFTMFNKSAHFITEYLRVITYFSQLFSSSQIVLDQQLPIQQQPQHLQQQAHNNQSKPTTNIVNITSGIATPSTSSSSLSFSTSTTTSSSAVTTTTSTATTTTTTTASNMMSIDEKEQSLISDDNDHDESESNAMESLRSTPSSELFLEGKSSTIVLSRFYKLVLEIINTLLSLAEDSRAYVNALLEILGNNKQLIAYRFRIQQHASIFGENLDIEAVETLETLLSIFLYLENLHLTNNPVLETLANSIHPHLVFSYFIEYICSYDHTMLLDLLISSESTHFLSYFLKYLNYIIMKPSSLEKFVDKFQRTNDQSSIGLEEIGKRTSSSTTTNTSTSTRSTSTASMRSTSLSSSTSSTTSTSTTTTSSSSSSTSSVTPVDTDLNTSMESYTTSTSSADFEIEYDFYLISNCISKLSQSISKSHENNSFPYNASLLLTRLRKAQDIFERINY</sequence>
<keyword evidence="4" id="KW-1185">Reference proteome</keyword>
<reference evidence="3 4" key="1">
    <citation type="journal article" date="2011" name="Genome Res.">
        <title>Phylogeny-wide analysis of social amoeba genomes highlights ancient origins for complex intercellular communication.</title>
        <authorList>
            <person name="Heidel A.J."/>
            <person name="Lawal H.M."/>
            <person name="Felder M."/>
            <person name="Schilde C."/>
            <person name="Helps N.R."/>
            <person name="Tunggal B."/>
            <person name="Rivero F."/>
            <person name="John U."/>
            <person name="Schleicher M."/>
            <person name="Eichinger L."/>
            <person name="Platzer M."/>
            <person name="Noegel A.A."/>
            <person name="Schaap P."/>
            <person name="Gloeckner G."/>
        </authorList>
    </citation>
    <scope>NUCLEOTIDE SEQUENCE [LARGE SCALE GENOMIC DNA]</scope>
    <source>
        <strain evidence="4">ATCC 26659 / Pp 5 / PN500</strain>
    </source>
</reference>
<dbReference type="PANTHER" id="PTHR16057">
    <property type="entry name" value="WINS1, 2 PROTEIN"/>
    <property type="match status" value="1"/>
</dbReference>
<evidence type="ECO:0000256" key="1">
    <source>
        <dbReference type="SAM" id="MobiDB-lite"/>
    </source>
</evidence>
<feature type="region of interest" description="Disordered" evidence="1">
    <location>
        <begin position="563"/>
        <end position="631"/>
    </location>
</feature>
<feature type="region of interest" description="Disordered" evidence="1">
    <location>
        <begin position="317"/>
        <end position="386"/>
    </location>
</feature>
<feature type="compositionally biased region" description="Low complexity" evidence="1">
    <location>
        <begin position="317"/>
        <end position="353"/>
    </location>
</feature>
<dbReference type="Proteomes" id="UP000001396">
    <property type="component" value="Unassembled WGS sequence"/>
</dbReference>
<evidence type="ECO:0000259" key="2">
    <source>
        <dbReference type="Pfam" id="PF14694"/>
    </source>
</evidence>
<comment type="caution">
    <text evidence="3">The sequence shown here is derived from an EMBL/GenBank/DDBJ whole genome shotgun (WGS) entry which is preliminary data.</text>
</comment>
<evidence type="ECO:0000313" key="4">
    <source>
        <dbReference type="Proteomes" id="UP000001396"/>
    </source>
</evidence>
<proteinExistence type="predicted"/>
<evidence type="ECO:0000313" key="3">
    <source>
        <dbReference type="EMBL" id="EFA77979.1"/>
    </source>
</evidence>
<organism evidence="3 4">
    <name type="scientific">Heterostelium pallidum (strain ATCC 26659 / Pp 5 / PN500)</name>
    <name type="common">Cellular slime mold</name>
    <name type="synonym">Polysphondylium pallidum</name>
    <dbReference type="NCBI Taxonomy" id="670386"/>
    <lineage>
        <taxon>Eukaryota</taxon>
        <taxon>Amoebozoa</taxon>
        <taxon>Evosea</taxon>
        <taxon>Eumycetozoa</taxon>
        <taxon>Dictyostelia</taxon>
        <taxon>Acytosteliales</taxon>
        <taxon>Acytosteliaceae</taxon>
        <taxon>Heterostelium</taxon>
    </lineage>
</organism>
<accession>D3BJ99</accession>
<protein>
    <recommendedName>
        <fullName evidence="2">Protein Lines N-terminal domain-containing protein</fullName>
    </recommendedName>
</protein>
<name>D3BJ99_HETP5</name>
<feature type="domain" description="Protein Lines N-terminal" evidence="2">
    <location>
        <begin position="459"/>
        <end position="538"/>
    </location>
</feature>
<gene>
    <name evidence="3" type="ORF">PPL_08624</name>
</gene>
<dbReference type="GeneID" id="31364103"/>
<dbReference type="Pfam" id="PF14694">
    <property type="entry name" value="LINES_N"/>
    <property type="match status" value="1"/>
</dbReference>
<dbReference type="PANTHER" id="PTHR16057:SF1">
    <property type="entry name" value="PROTEIN LINES HOMOLOG 1"/>
    <property type="match status" value="1"/>
</dbReference>
<feature type="compositionally biased region" description="Low complexity" evidence="1">
    <location>
        <begin position="569"/>
        <end position="621"/>
    </location>
</feature>
<dbReference type="AlphaFoldDB" id="D3BJ99"/>